<keyword evidence="3" id="KW-1185">Reference proteome</keyword>
<proteinExistence type="predicted"/>
<gene>
    <name evidence="2" type="ORF">WJX75_005113</name>
</gene>
<evidence type="ECO:0000313" key="2">
    <source>
        <dbReference type="EMBL" id="KAK9917506.1"/>
    </source>
</evidence>
<feature type="region of interest" description="Disordered" evidence="1">
    <location>
        <begin position="1"/>
        <end position="83"/>
    </location>
</feature>
<evidence type="ECO:0000256" key="1">
    <source>
        <dbReference type="SAM" id="MobiDB-lite"/>
    </source>
</evidence>
<feature type="compositionally biased region" description="Basic residues" evidence="1">
    <location>
        <begin position="128"/>
        <end position="138"/>
    </location>
</feature>
<comment type="caution">
    <text evidence="2">The sequence shown here is derived from an EMBL/GenBank/DDBJ whole genome shotgun (WGS) entry which is preliminary data.</text>
</comment>
<feature type="compositionally biased region" description="Basic and acidic residues" evidence="1">
    <location>
        <begin position="20"/>
        <end position="50"/>
    </location>
</feature>
<feature type="compositionally biased region" description="Acidic residues" evidence="1">
    <location>
        <begin position="71"/>
        <end position="83"/>
    </location>
</feature>
<feature type="compositionally biased region" description="Acidic residues" evidence="1">
    <location>
        <begin position="150"/>
        <end position="189"/>
    </location>
</feature>
<feature type="compositionally biased region" description="Polar residues" evidence="1">
    <location>
        <begin position="1"/>
        <end position="11"/>
    </location>
</feature>
<name>A0ABR2Z0Z3_9CHLO</name>
<feature type="compositionally biased region" description="Basic residues" evidence="1">
    <location>
        <begin position="192"/>
        <end position="220"/>
    </location>
</feature>
<protein>
    <submittedName>
        <fullName evidence="2">Uncharacterized protein</fullName>
    </submittedName>
</protein>
<accession>A0ABR2Z0Z3</accession>
<feature type="region of interest" description="Disordered" evidence="1">
    <location>
        <begin position="97"/>
        <end position="224"/>
    </location>
</feature>
<sequence length="439" mass="48590">MGKTASKSGNGSARKALNPTKEDMKGVSTSKRDLRSKGNKLNDKSQKKALQENGNSLLLKKSKPHRHSTSEDEAVGDEEQEFEDNDLAINLRIGKFAAKKGHNSSAPSEDDEASYKDDMSKGGVGPLKGRKGAHRRSKMSSAAAKGRAQEEEEDEEDEDEASETESEDSNDSDSAEDDSSSGSESEEDIPVARKKSFKSAKKNKPQPQLKVKRKKIKNGSKNKNLEQLLESLLEEKLARQSKASGKSAEEEPLDRELKKDIVQYCHEKLSKKTMYPSSAAMEKAAKKLASKEENDSTSFRRAIVKVMRTAMTKQVRGETAKEIKGARTKYYGHLKKEEMEAMLEDVSYRKDGAQQYGAQPFLSLLLDVYNPPKQAGGAMQLSAAEVAFAELGVWLFLNSIPEFPKDTAEGRKQKQEYDRFLTEAAAGINEKALIVKKTK</sequence>
<organism evidence="2 3">
    <name type="scientific">Coccomyxa subellipsoidea</name>
    <dbReference type="NCBI Taxonomy" id="248742"/>
    <lineage>
        <taxon>Eukaryota</taxon>
        <taxon>Viridiplantae</taxon>
        <taxon>Chlorophyta</taxon>
        <taxon>core chlorophytes</taxon>
        <taxon>Trebouxiophyceae</taxon>
        <taxon>Trebouxiophyceae incertae sedis</taxon>
        <taxon>Coccomyxaceae</taxon>
        <taxon>Coccomyxa</taxon>
    </lineage>
</organism>
<dbReference type="Proteomes" id="UP001491310">
    <property type="component" value="Unassembled WGS sequence"/>
</dbReference>
<dbReference type="EMBL" id="JALJOT010000002">
    <property type="protein sequence ID" value="KAK9917506.1"/>
    <property type="molecule type" value="Genomic_DNA"/>
</dbReference>
<evidence type="ECO:0000313" key="3">
    <source>
        <dbReference type="Proteomes" id="UP001491310"/>
    </source>
</evidence>
<reference evidence="2 3" key="1">
    <citation type="journal article" date="2024" name="Nat. Commun.">
        <title>Phylogenomics reveals the evolutionary origins of lichenization in chlorophyte algae.</title>
        <authorList>
            <person name="Puginier C."/>
            <person name="Libourel C."/>
            <person name="Otte J."/>
            <person name="Skaloud P."/>
            <person name="Haon M."/>
            <person name="Grisel S."/>
            <person name="Petersen M."/>
            <person name="Berrin J.G."/>
            <person name="Delaux P.M."/>
            <person name="Dal Grande F."/>
            <person name="Keller J."/>
        </authorList>
    </citation>
    <scope>NUCLEOTIDE SEQUENCE [LARGE SCALE GENOMIC DNA]</scope>
    <source>
        <strain evidence="2 3">SAG 216-7</strain>
    </source>
</reference>